<feature type="domain" description="Sm" evidence="1">
    <location>
        <begin position="9"/>
        <end position="73"/>
    </location>
</feature>
<sequence length="83" mass="9493">MPADSENVAQLRSYLNHKARIKVSDGRIFIGLFVCTDKDKNTILAHAEEYRGDEQRLVGLVMIPGKHLLNMDIENLETTDEYM</sequence>
<dbReference type="InterPro" id="IPR010920">
    <property type="entry name" value="LSM_dom_sf"/>
</dbReference>
<dbReference type="CDD" id="cd06168">
    <property type="entry name" value="LSMD1"/>
    <property type="match status" value="1"/>
</dbReference>
<name>A0A8H7Q0F4_MORIS</name>
<dbReference type="AlphaFoldDB" id="A0A8H7Q0F4"/>
<keyword evidence="3" id="KW-1185">Reference proteome</keyword>
<evidence type="ECO:0000313" key="2">
    <source>
        <dbReference type="EMBL" id="KAG2183618.1"/>
    </source>
</evidence>
<dbReference type="PANTHER" id="PTHR10701">
    <property type="entry name" value="SMALL NUCLEAR RIBONUCLEOPROTEIN-ASSOCIATED PROTEIN B AND N"/>
    <property type="match status" value="1"/>
</dbReference>
<dbReference type="InterPro" id="IPR050914">
    <property type="entry name" value="snRNP_SmB/NAA38-like"/>
</dbReference>
<protein>
    <recommendedName>
        <fullName evidence="1">Sm domain-containing protein</fullName>
    </recommendedName>
</protein>
<dbReference type="PANTHER" id="PTHR10701:SF5">
    <property type="entry name" value="N-ALPHA-ACETYLTRANSFERASE 38, NATC AUXILIARY SUBUNIT"/>
    <property type="match status" value="1"/>
</dbReference>
<dbReference type="Pfam" id="PF01423">
    <property type="entry name" value="LSM"/>
    <property type="match status" value="1"/>
</dbReference>
<comment type="caution">
    <text evidence="2">The sequence shown here is derived from an EMBL/GenBank/DDBJ whole genome shotgun (WGS) entry which is preliminary data.</text>
</comment>
<dbReference type="OrthoDB" id="368909at2759"/>
<dbReference type="SUPFAM" id="SSF50182">
    <property type="entry name" value="Sm-like ribonucleoproteins"/>
    <property type="match status" value="1"/>
</dbReference>
<dbReference type="GO" id="GO:0031417">
    <property type="term" value="C:NatC complex"/>
    <property type="evidence" value="ECO:0007669"/>
    <property type="project" value="InterPro"/>
</dbReference>
<accession>A0A8H7Q0F4</accession>
<gene>
    <name evidence="2" type="ORF">INT43_006626</name>
</gene>
<evidence type="ECO:0000259" key="1">
    <source>
        <dbReference type="SMART" id="SM00651"/>
    </source>
</evidence>
<reference evidence="2" key="1">
    <citation type="submission" date="2020-12" db="EMBL/GenBank/DDBJ databases">
        <title>Metabolic potential, ecology and presence of endohyphal bacteria is reflected in genomic diversity of Mucoromycotina.</title>
        <authorList>
            <person name="Muszewska A."/>
            <person name="Okrasinska A."/>
            <person name="Steczkiewicz K."/>
            <person name="Drgas O."/>
            <person name="Orlowska M."/>
            <person name="Perlinska-Lenart U."/>
            <person name="Aleksandrzak-Piekarczyk T."/>
            <person name="Szatraj K."/>
            <person name="Zielenkiewicz U."/>
            <person name="Pilsyk S."/>
            <person name="Malc E."/>
            <person name="Mieczkowski P."/>
            <person name="Kruszewska J.S."/>
            <person name="Biernat P."/>
            <person name="Pawlowska J."/>
        </authorList>
    </citation>
    <scope>NUCLEOTIDE SEQUENCE</scope>
    <source>
        <strain evidence="2">WA0000067209</strain>
    </source>
</reference>
<evidence type="ECO:0000313" key="3">
    <source>
        <dbReference type="Proteomes" id="UP000654370"/>
    </source>
</evidence>
<proteinExistence type="predicted"/>
<dbReference type="Gene3D" id="2.30.30.100">
    <property type="match status" value="1"/>
</dbReference>
<dbReference type="SMART" id="SM00651">
    <property type="entry name" value="Sm"/>
    <property type="match status" value="1"/>
</dbReference>
<dbReference type="InterPro" id="IPR034110">
    <property type="entry name" value="LSMD1_Sm"/>
</dbReference>
<dbReference type="Proteomes" id="UP000654370">
    <property type="component" value="Unassembled WGS sequence"/>
</dbReference>
<organism evidence="2 3">
    <name type="scientific">Mortierella isabellina</name>
    <name type="common">Filamentous fungus</name>
    <name type="synonym">Umbelopsis isabellina</name>
    <dbReference type="NCBI Taxonomy" id="91625"/>
    <lineage>
        <taxon>Eukaryota</taxon>
        <taxon>Fungi</taxon>
        <taxon>Fungi incertae sedis</taxon>
        <taxon>Mucoromycota</taxon>
        <taxon>Mucoromycotina</taxon>
        <taxon>Umbelopsidomycetes</taxon>
        <taxon>Umbelopsidales</taxon>
        <taxon>Umbelopsidaceae</taxon>
        <taxon>Umbelopsis</taxon>
    </lineage>
</organism>
<dbReference type="InterPro" id="IPR001163">
    <property type="entry name" value="Sm_dom_euk/arc"/>
</dbReference>
<dbReference type="EMBL" id="JAEPQZ010000003">
    <property type="protein sequence ID" value="KAG2183618.1"/>
    <property type="molecule type" value="Genomic_DNA"/>
</dbReference>